<protein>
    <submittedName>
        <fullName evidence="3">Short chain dehydrogenase/reductase family 39U, member 1</fullName>
    </submittedName>
</protein>
<dbReference type="NCBIfam" id="TIGR01777">
    <property type="entry name" value="yfcH"/>
    <property type="match status" value="1"/>
</dbReference>
<evidence type="ECO:0000259" key="1">
    <source>
        <dbReference type="Pfam" id="PF01370"/>
    </source>
</evidence>
<dbReference type="PANTHER" id="PTHR11092:SF0">
    <property type="entry name" value="EPIMERASE FAMILY PROTEIN SDR39U1"/>
    <property type="match status" value="1"/>
</dbReference>
<dbReference type="InterPro" id="IPR001509">
    <property type="entry name" value="Epimerase_deHydtase"/>
</dbReference>
<dbReference type="KEGG" id="pki:111854570"/>
<dbReference type="Gene3D" id="3.40.50.720">
    <property type="entry name" value="NAD(P)-binding Rossmann-like Domain"/>
    <property type="match status" value="1"/>
</dbReference>
<accession>A0A3B3S3C5</accession>
<evidence type="ECO:0000259" key="2">
    <source>
        <dbReference type="Pfam" id="PF08338"/>
    </source>
</evidence>
<dbReference type="OrthoDB" id="276721at2759"/>
<dbReference type="InterPro" id="IPR010099">
    <property type="entry name" value="SDR39U1"/>
</dbReference>
<evidence type="ECO:0000313" key="4">
    <source>
        <dbReference type="Proteomes" id="UP000261540"/>
    </source>
</evidence>
<dbReference type="Pfam" id="PF01370">
    <property type="entry name" value="Epimerase"/>
    <property type="match status" value="1"/>
</dbReference>
<feature type="domain" description="NAD-dependent epimerase/dehydratase" evidence="1">
    <location>
        <begin position="3"/>
        <end position="215"/>
    </location>
</feature>
<dbReference type="GeneTree" id="ENSGT00390000000337"/>
<sequence length="302" mass="33007">MRVVIGGGSGFVGRELTRFLCKSGHEVTIISRQPGPGRITWADLESSGLPPCEGAVNLAGENFMHPLRWWNESFKKDLFSSRIDTTRSLAKAIASSSSPPRAWVLVTGVACYKPSQTMQYTEETEWNPFNLFSLLVKEWEAAGSLPENVARNTRHVVVRSGLVLGADGGAIKQMLPPFRLGLGGPLGSGQQPFPWIHVADLAGIIARSLEPPSKPVPSIPEIYNGVAPAQNTNYEFTKALGRVLRRPAVLPAPRLVLQALLGVERAAVLTEGQWVLPKRTLESGYEFQYLNLESALKEIVRS</sequence>
<dbReference type="SUPFAM" id="SSF51735">
    <property type="entry name" value="NAD(P)-binding Rossmann-fold domains"/>
    <property type="match status" value="1"/>
</dbReference>
<proteinExistence type="predicted"/>
<evidence type="ECO:0000313" key="3">
    <source>
        <dbReference type="Ensembl" id="ENSPKIP00000025232.1"/>
    </source>
</evidence>
<dbReference type="Ensembl" id="ENSPKIT00000005960.1">
    <property type="protein sequence ID" value="ENSPKIP00000025232.1"/>
    <property type="gene ID" value="ENSPKIG00000008181.1"/>
</dbReference>
<dbReference type="Proteomes" id="UP000261540">
    <property type="component" value="Unplaced"/>
</dbReference>
<keyword evidence="4" id="KW-1185">Reference proteome</keyword>
<dbReference type="AlphaFoldDB" id="A0A3B3S3C5"/>
<dbReference type="Pfam" id="PF08338">
    <property type="entry name" value="DUF1731"/>
    <property type="match status" value="1"/>
</dbReference>
<dbReference type="CTD" id="56948"/>
<feature type="domain" description="DUF1731" evidence="2">
    <location>
        <begin position="252"/>
        <end position="299"/>
    </location>
</feature>
<dbReference type="PANTHER" id="PTHR11092">
    <property type="entry name" value="SUGAR NUCLEOTIDE EPIMERASE RELATED"/>
    <property type="match status" value="1"/>
</dbReference>
<dbReference type="STRING" id="1676925.ENSPKIP00000025232"/>
<reference evidence="3" key="2">
    <citation type="submission" date="2025-09" db="UniProtKB">
        <authorList>
            <consortium name="Ensembl"/>
        </authorList>
    </citation>
    <scope>IDENTIFICATION</scope>
</reference>
<organism evidence="3 4">
    <name type="scientific">Paramormyrops kingsleyae</name>
    <dbReference type="NCBI Taxonomy" id="1676925"/>
    <lineage>
        <taxon>Eukaryota</taxon>
        <taxon>Metazoa</taxon>
        <taxon>Chordata</taxon>
        <taxon>Craniata</taxon>
        <taxon>Vertebrata</taxon>
        <taxon>Euteleostomi</taxon>
        <taxon>Actinopterygii</taxon>
        <taxon>Neopterygii</taxon>
        <taxon>Teleostei</taxon>
        <taxon>Osteoglossocephala</taxon>
        <taxon>Osteoglossomorpha</taxon>
        <taxon>Osteoglossiformes</taxon>
        <taxon>Mormyridae</taxon>
        <taxon>Paramormyrops</taxon>
    </lineage>
</organism>
<reference evidence="3" key="1">
    <citation type="submission" date="2025-08" db="UniProtKB">
        <authorList>
            <consortium name="Ensembl"/>
        </authorList>
    </citation>
    <scope>IDENTIFICATION</scope>
</reference>
<dbReference type="InterPro" id="IPR036291">
    <property type="entry name" value="NAD(P)-bd_dom_sf"/>
</dbReference>
<name>A0A3B3S3C5_9TELE</name>
<dbReference type="InterPro" id="IPR013549">
    <property type="entry name" value="DUF1731"/>
</dbReference>